<keyword evidence="2" id="KW-1185">Reference proteome</keyword>
<dbReference type="AlphaFoldDB" id="A0A9D3X7G9"/>
<organism evidence="1 2">
    <name type="scientific">Mauremys mutica</name>
    <name type="common">yellowpond turtle</name>
    <dbReference type="NCBI Taxonomy" id="74926"/>
    <lineage>
        <taxon>Eukaryota</taxon>
        <taxon>Metazoa</taxon>
        <taxon>Chordata</taxon>
        <taxon>Craniata</taxon>
        <taxon>Vertebrata</taxon>
        <taxon>Euteleostomi</taxon>
        <taxon>Archelosauria</taxon>
        <taxon>Testudinata</taxon>
        <taxon>Testudines</taxon>
        <taxon>Cryptodira</taxon>
        <taxon>Durocryptodira</taxon>
        <taxon>Testudinoidea</taxon>
        <taxon>Geoemydidae</taxon>
        <taxon>Geoemydinae</taxon>
        <taxon>Mauremys</taxon>
    </lineage>
</organism>
<reference evidence="1" key="1">
    <citation type="submission" date="2021-09" db="EMBL/GenBank/DDBJ databases">
        <title>The genome of Mauremys mutica provides insights into the evolution of semi-aquatic lifestyle.</title>
        <authorList>
            <person name="Gong S."/>
            <person name="Gao Y."/>
        </authorList>
    </citation>
    <scope>NUCLEOTIDE SEQUENCE</scope>
    <source>
        <strain evidence="1">MM-2020</strain>
        <tissue evidence="1">Muscle</tissue>
    </source>
</reference>
<protein>
    <submittedName>
        <fullName evidence="1">Uncharacterized protein</fullName>
    </submittedName>
</protein>
<dbReference type="EMBL" id="JAHDVG010000480">
    <property type="protein sequence ID" value="KAH1174303.1"/>
    <property type="molecule type" value="Genomic_DNA"/>
</dbReference>
<gene>
    <name evidence="1" type="ORF">KIL84_002447</name>
</gene>
<evidence type="ECO:0000313" key="1">
    <source>
        <dbReference type="EMBL" id="KAH1174303.1"/>
    </source>
</evidence>
<proteinExistence type="predicted"/>
<evidence type="ECO:0000313" key="2">
    <source>
        <dbReference type="Proteomes" id="UP000827986"/>
    </source>
</evidence>
<sequence length="163" mass="18582">MAIPPHVPGPDSLRPFTRESLAAIEQRIAEAEALKIKRQHVEVLEEEELKASSDLEAGKPLPRIYGDLPPELIGVPLEDLDPFYSDKKIFYADLRLLSFAMQAFSRFPVLKESLLCCQLELFDYCPISVILFNFKLNRHASCCLERLSHKMVPTDFTPLKHCI</sequence>
<accession>A0A9D3X7G9</accession>
<name>A0A9D3X7G9_9SAUR</name>
<dbReference type="Proteomes" id="UP000827986">
    <property type="component" value="Unassembled WGS sequence"/>
</dbReference>
<comment type="caution">
    <text evidence="1">The sequence shown here is derived from an EMBL/GenBank/DDBJ whole genome shotgun (WGS) entry which is preliminary data.</text>
</comment>